<keyword evidence="2" id="KW-1185">Reference proteome</keyword>
<evidence type="ECO:0000313" key="1">
    <source>
        <dbReference type="EMBL" id="CAH1786859.1"/>
    </source>
</evidence>
<protein>
    <submittedName>
        <fullName evidence="1">Uncharacterized protein</fullName>
    </submittedName>
</protein>
<reference evidence="1" key="1">
    <citation type="submission" date="2022-03" db="EMBL/GenBank/DDBJ databases">
        <authorList>
            <person name="Martin C."/>
        </authorList>
    </citation>
    <scope>NUCLEOTIDE SEQUENCE</scope>
</reference>
<accession>A0A8J1TYL4</accession>
<proteinExistence type="predicted"/>
<comment type="caution">
    <text evidence="1">The sequence shown here is derived from an EMBL/GenBank/DDBJ whole genome shotgun (WGS) entry which is preliminary data.</text>
</comment>
<evidence type="ECO:0000313" key="2">
    <source>
        <dbReference type="Proteomes" id="UP000749559"/>
    </source>
</evidence>
<dbReference type="EMBL" id="CAIIXF020000006">
    <property type="protein sequence ID" value="CAH1786859.1"/>
    <property type="molecule type" value="Genomic_DNA"/>
</dbReference>
<organism evidence="1 2">
    <name type="scientific">Owenia fusiformis</name>
    <name type="common">Polychaete worm</name>
    <dbReference type="NCBI Taxonomy" id="6347"/>
    <lineage>
        <taxon>Eukaryota</taxon>
        <taxon>Metazoa</taxon>
        <taxon>Spiralia</taxon>
        <taxon>Lophotrochozoa</taxon>
        <taxon>Annelida</taxon>
        <taxon>Polychaeta</taxon>
        <taxon>Sedentaria</taxon>
        <taxon>Canalipalpata</taxon>
        <taxon>Sabellida</taxon>
        <taxon>Oweniida</taxon>
        <taxon>Oweniidae</taxon>
        <taxon>Owenia</taxon>
    </lineage>
</organism>
<dbReference type="AlphaFoldDB" id="A0A8J1TYL4"/>
<dbReference type="Proteomes" id="UP000749559">
    <property type="component" value="Unassembled WGS sequence"/>
</dbReference>
<name>A0A8J1TYL4_OWEFU</name>
<gene>
    <name evidence="1" type="ORF">OFUS_LOCUS12670</name>
</gene>
<sequence length="208" mass="23754">MLMNILYFAVLLFVPVNAAAGAVGICDYLVQVIPKFKDNMDSGKSLCEAQQMTYDFFTDNSPDDVTMCQLQIAMRIEVTEVLFDRINEPECDIDSSGIEGLLTPESRTMVEKIRDALNGLTPDEQKCEDFTPRRMWKRVYEHLKTSGTSSKIPCDIMKSEPINGELAFVDCLQEKNADKAKEFSDILQYYVNDIKARNEYFKLYSMCD</sequence>